<sequence length="399" mass="46680">MRKIIYEFDQCDRKKCSGQKLIRAKKVTPQPKSKYFNGIILSPMGQCSISPADREWIEKYGIGLIDCSWAQLDKVDFKSLPKRHNRLLPFLVAANNVNYGKPYKLNCVEALSAGLYICGFKEEAFELFEGFGYGEEFYRLNGELLDQYCECSNGQEVIKVQEEYLNKHRKEQPEDIVLKIAEYVKEPINLKEETDQIKLELESQDPDLVKSIFVLEIITKSIKTHTQFRAHTDLIISIIEKFTDYKHAIFRLRLIKSIINTRFYVPVSYYLFFTVKQTLDLKNLACMNLNIDYSNVTLKQNELKSEEAHMFIIKEFENILMKHLDAFSTNIGFPELANVVIYELNNLKTGVFIEFFDRLIGKIEKQKNYVLEQRKKSKIDVLKTETVNEFEKNLKKMLS</sequence>
<dbReference type="NCBIfam" id="NF002621">
    <property type="entry name" value="PRK02287.1"/>
    <property type="match status" value="1"/>
</dbReference>
<evidence type="ECO:0000313" key="12">
    <source>
        <dbReference type="Proteomes" id="UP000016927"/>
    </source>
</evidence>
<dbReference type="Pfam" id="PF04068">
    <property type="entry name" value="Fer4_RLI"/>
    <property type="match status" value="1"/>
</dbReference>
<dbReference type="PANTHER" id="PTHR20426:SF0">
    <property type="entry name" value="18S RRNA AMINOCARBOXYPROPYLTRANSFERASE"/>
    <property type="match status" value="1"/>
</dbReference>
<comment type="similarity">
    <text evidence="2">Belongs to the NOC2 family.</text>
</comment>
<dbReference type="GO" id="GO:0106388">
    <property type="term" value="F:rRNA small subunit aminocarboxypropyltransferase activity"/>
    <property type="evidence" value="ECO:0007669"/>
    <property type="project" value="InterPro"/>
</dbReference>
<protein>
    <recommendedName>
        <fullName evidence="13">18S rRNA aminocarboxypropyltransferase</fullName>
    </recommendedName>
</protein>
<evidence type="ECO:0000256" key="7">
    <source>
        <dbReference type="ARBA" id="ARBA00022691"/>
    </source>
</evidence>
<dbReference type="GO" id="GO:0030490">
    <property type="term" value="P:maturation of SSU-rRNA"/>
    <property type="evidence" value="ECO:0007669"/>
    <property type="project" value="TreeGrafter"/>
</dbReference>
<evidence type="ECO:0000256" key="3">
    <source>
        <dbReference type="ARBA" id="ARBA00022490"/>
    </source>
</evidence>
<dbReference type="HOGENOM" id="CLU_690969_0_0_1"/>
<dbReference type="VEuPathDB" id="MicrosporidiaDB:NBO_41g0010"/>
<dbReference type="EMBL" id="KB908949">
    <property type="protein sequence ID" value="EOB14034.1"/>
    <property type="molecule type" value="Genomic_DNA"/>
</dbReference>
<keyword evidence="4" id="KW-0690">Ribosome biogenesis</keyword>
<proteinExistence type="inferred from homology"/>
<keyword evidence="6" id="KW-0808">Transferase</keyword>
<dbReference type="Pfam" id="PF04034">
    <property type="entry name" value="Ribo_biogen_C"/>
    <property type="match status" value="1"/>
</dbReference>
<feature type="non-terminal residue" evidence="11">
    <location>
        <position position="399"/>
    </location>
</feature>
<organism evidence="11 12">
    <name type="scientific">Nosema bombycis (strain CQ1 / CVCC 102059)</name>
    <name type="common">Microsporidian parasite</name>
    <name type="synonym">Pebrine of silkworm</name>
    <dbReference type="NCBI Taxonomy" id="578461"/>
    <lineage>
        <taxon>Eukaryota</taxon>
        <taxon>Fungi</taxon>
        <taxon>Fungi incertae sedis</taxon>
        <taxon>Microsporidia</taxon>
        <taxon>Nosematidae</taxon>
        <taxon>Nosema</taxon>
    </lineage>
</organism>
<dbReference type="Pfam" id="PF03715">
    <property type="entry name" value="Noc2"/>
    <property type="match status" value="1"/>
</dbReference>
<dbReference type="InterPro" id="IPR007209">
    <property type="entry name" value="RNaseL-inhib-like_metal-bd_dom"/>
</dbReference>
<dbReference type="GO" id="GO:0005634">
    <property type="term" value="C:nucleus"/>
    <property type="evidence" value="ECO:0007669"/>
    <property type="project" value="UniProtKB-SubCell"/>
</dbReference>
<evidence type="ECO:0000259" key="9">
    <source>
        <dbReference type="Pfam" id="PF04034"/>
    </source>
</evidence>
<keyword evidence="3" id="KW-0963">Cytoplasm</keyword>
<dbReference type="PANTHER" id="PTHR20426">
    <property type="entry name" value="RIBOSOME BIOGENESIS PROTEIN TSR3 HOMOLOG"/>
    <property type="match status" value="1"/>
</dbReference>
<evidence type="ECO:0000256" key="1">
    <source>
        <dbReference type="ARBA" id="ARBA00004123"/>
    </source>
</evidence>
<keyword evidence="7" id="KW-0949">S-adenosyl-L-methionine</keyword>
<feature type="domain" description="16S/18S rRNA aminocarboxypropyltransferase Tsr3 C-terminal" evidence="9">
    <location>
        <begin position="39"/>
        <end position="165"/>
    </location>
</feature>
<dbReference type="InterPro" id="IPR022968">
    <property type="entry name" value="Tsr3-like"/>
</dbReference>
<evidence type="ECO:0000256" key="2">
    <source>
        <dbReference type="ARBA" id="ARBA00005907"/>
    </source>
</evidence>
<evidence type="ECO:0000313" key="11">
    <source>
        <dbReference type="EMBL" id="EOB14034.1"/>
    </source>
</evidence>
<dbReference type="STRING" id="578461.R0M7R5"/>
<keyword evidence="8" id="KW-0539">Nucleus</keyword>
<keyword evidence="5" id="KW-0698">rRNA processing</keyword>
<evidence type="ECO:0000256" key="5">
    <source>
        <dbReference type="ARBA" id="ARBA00022552"/>
    </source>
</evidence>
<gene>
    <name evidence="11" type="ORF">NBO_41g0010</name>
</gene>
<name>R0M7R5_NOSB1</name>
<feature type="domain" description="RNase L inhibitor RLI-like possible metal-binding" evidence="10">
    <location>
        <begin position="1"/>
        <end position="28"/>
    </location>
</feature>
<evidence type="ECO:0008006" key="13">
    <source>
        <dbReference type="Google" id="ProtNLM"/>
    </source>
</evidence>
<dbReference type="Proteomes" id="UP000016927">
    <property type="component" value="Unassembled WGS sequence"/>
</dbReference>
<evidence type="ECO:0000259" key="10">
    <source>
        <dbReference type="Pfam" id="PF04068"/>
    </source>
</evidence>
<dbReference type="InterPro" id="IPR005343">
    <property type="entry name" value="Noc2"/>
</dbReference>
<dbReference type="OrthoDB" id="10262062at2759"/>
<dbReference type="HAMAP" id="MF_01116">
    <property type="entry name" value="TSR3"/>
    <property type="match status" value="1"/>
</dbReference>
<reference evidence="11 12" key="1">
    <citation type="journal article" date="2013" name="BMC Genomics">
        <title>Comparative genomics of parasitic silkworm microsporidia reveal an association between genome expansion and host adaptation.</title>
        <authorList>
            <person name="Pan G."/>
            <person name="Xu J."/>
            <person name="Li T."/>
            <person name="Xia Q."/>
            <person name="Liu S.L."/>
            <person name="Zhang G."/>
            <person name="Li S."/>
            <person name="Li C."/>
            <person name="Liu H."/>
            <person name="Yang L."/>
            <person name="Liu T."/>
            <person name="Zhang X."/>
            <person name="Wu Z."/>
            <person name="Fan W."/>
            <person name="Dang X."/>
            <person name="Xiang H."/>
            <person name="Tao M."/>
            <person name="Li Y."/>
            <person name="Hu J."/>
            <person name="Li Z."/>
            <person name="Lin L."/>
            <person name="Luo J."/>
            <person name="Geng L."/>
            <person name="Wang L."/>
            <person name="Long M."/>
            <person name="Wan Y."/>
            <person name="He N."/>
            <person name="Zhang Z."/>
            <person name="Lu C."/>
            <person name="Keeling P.J."/>
            <person name="Wang J."/>
            <person name="Xiang Z."/>
            <person name="Zhou Z."/>
        </authorList>
    </citation>
    <scope>NUCLEOTIDE SEQUENCE [LARGE SCALE GENOMIC DNA]</scope>
    <source>
        <strain evidence="12">CQ1 / CVCC 102059</strain>
    </source>
</reference>
<evidence type="ECO:0000256" key="6">
    <source>
        <dbReference type="ARBA" id="ARBA00022679"/>
    </source>
</evidence>
<dbReference type="AlphaFoldDB" id="R0M7R5"/>
<dbReference type="InterPro" id="IPR007177">
    <property type="entry name" value="Tsr3_C"/>
</dbReference>
<keyword evidence="12" id="KW-1185">Reference proteome</keyword>
<comment type="subcellular location">
    <subcellularLocation>
        <location evidence="1">Nucleus</location>
    </subcellularLocation>
</comment>
<accession>R0M7R5</accession>
<evidence type="ECO:0000256" key="4">
    <source>
        <dbReference type="ARBA" id="ARBA00022517"/>
    </source>
</evidence>
<evidence type="ECO:0000256" key="8">
    <source>
        <dbReference type="ARBA" id="ARBA00023242"/>
    </source>
</evidence>